<feature type="chain" id="PRO_5033208977" description="peptidylamidoglycolate lyase" evidence="12">
    <location>
        <begin position="26"/>
        <end position="369"/>
    </location>
</feature>
<feature type="signal peptide" evidence="12">
    <location>
        <begin position="1"/>
        <end position="25"/>
    </location>
</feature>
<reference evidence="14 16" key="2">
    <citation type="journal article" date="2018" name="Genome Res.">
        <title>The genomic architecture and molecular evolution of ant odorant receptors.</title>
        <authorList>
            <person name="McKenzie S.K."/>
            <person name="Kronauer D.J.C."/>
        </authorList>
    </citation>
    <scope>NUCLEOTIDE SEQUENCE [LARGE SCALE GENOMIC DNA]</scope>
    <source>
        <strain evidence="14">Clonal line C1</strain>
    </source>
</reference>
<evidence type="ECO:0000313" key="14">
    <source>
        <dbReference type="EMBL" id="RLU16802.1"/>
    </source>
</evidence>
<dbReference type="GO" id="GO:0006518">
    <property type="term" value="P:peptide metabolic process"/>
    <property type="evidence" value="ECO:0007669"/>
    <property type="project" value="InterPro"/>
</dbReference>
<dbReference type="GO" id="GO:0005576">
    <property type="term" value="C:extracellular region"/>
    <property type="evidence" value="ECO:0007669"/>
    <property type="project" value="TreeGrafter"/>
</dbReference>
<dbReference type="OMA" id="NWPTDQH"/>
<dbReference type="SUPFAM" id="SSF101898">
    <property type="entry name" value="NHL repeat"/>
    <property type="match status" value="1"/>
</dbReference>
<feature type="binding site" evidence="8">
    <location>
        <position position="210"/>
    </location>
    <ligand>
        <name>a protein</name>
        <dbReference type="ChEBI" id="CHEBI:16541"/>
    </ligand>
    <ligandPart>
        <name>C-terminal Xaa-(2S)-2-hydroxyglycine residue</name>
        <dbReference type="ChEBI" id="CHEBI:142768"/>
    </ligandPart>
</feature>
<keyword evidence="7 13" id="KW-0456">Lyase</keyword>
<evidence type="ECO:0000256" key="10">
    <source>
        <dbReference type="PIRSR" id="PIRSR600720-3"/>
    </source>
</evidence>
<dbReference type="PANTHER" id="PTHR10680">
    <property type="entry name" value="PEPTIDYL-GLYCINE ALPHA-AMIDATING MONOOXYGENASE"/>
    <property type="match status" value="1"/>
</dbReference>
<feature type="binding site" evidence="9">
    <location>
        <position position="79"/>
    </location>
    <ligand>
        <name>Ca(2+)</name>
        <dbReference type="ChEBI" id="CHEBI:29108"/>
        <note>structural</note>
    </ligand>
</feature>
<organism evidence="13 15">
    <name type="scientific">Ooceraea biroi</name>
    <name type="common">Clonal raider ant</name>
    <name type="synonym">Cerapachys biroi</name>
    <dbReference type="NCBI Taxonomy" id="2015173"/>
    <lineage>
        <taxon>Eukaryota</taxon>
        <taxon>Metazoa</taxon>
        <taxon>Ecdysozoa</taxon>
        <taxon>Arthropoda</taxon>
        <taxon>Hexapoda</taxon>
        <taxon>Insecta</taxon>
        <taxon>Pterygota</taxon>
        <taxon>Neoptera</taxon>
        <taxon>Endopterygota</taxon>
        <taxon>Hymenoptera</taxon>
        <taxon>Apocrita</taxon>
        <taxon>Aculeata</taxon>
        <taxon>Formicoidea</taxon>
        <taxon>Formicidae</taxon>
        <taxon>Dorylinae</taxon>
        <taxon>Ooceraea</taxon>
    </lineage>
</organism>
<dbReference type="STRING" id="2015173.A0A026WU18"/>
<feature type="repeat" description="NHL" evidence="11">
    <location>
        <begin position="182"/>
        <end position="221"/>
    </location>
</feature>
<accession>A0A026WU18</accession>
<dbReference type="Pfam" id="PF01436">
    <property type="entry name" value="NHL"/>
    <property type="match status" value="2"/>
</dbReference>
<evidence type="ECO:0000313" key="13">
    <source>
        <dbReference type="EMBL" id="EZA59478.1"/>
    </source>
</evidence>
<feature type="binding site" evidence="9">
    <location>
        <position position="144"/>
    </location>
    <ligand>
        <name>Zn(2+)</name>
        <dbReference type="ChEBI" id="CHEBI:29105"/>
        <note>catalytic</note>
    </ligand>
</feature>
<keyword evidence="9" id="KW-0862">Zinc</keyword>
<dbReference type="PROSITE" id="PS51125">
    <property type="entry name" value="NHL"/>
    <property type="match status" value="2"/>
</dbReference>
<keyword evidence="2 9" id="KW-0479">Metal-binding</keyword>
<reference evidence="14" key="3">
    <citation type="submission" date="2018-07" db="EMBL/GenBank/DDBJ databases">
        <authorList>
            <person name="Mckenzie S.K."/>
            <person name="Kronauer D.J.C."/>
        </authorList>
    </citation>
    <scope>NUCLEOTIDE SEQUENCE</scope>
    <source>
        <strain evidence="14">Clonal line C1</strain>
    </source>
</reference>
<evidence type="ECO:0000256" key="11">
    <source>
        <dbReference type="PROSITE-ProRule" id="PRU00504"/>
    </source>
</evidence>
<evidence type="ECO:0000256" key="4">
    <source>
        <dbReference type="ARBA" id="ARBA00022737"/>
    </source>
</evidence>
<dbReference type="Proteomes" id="UP000053097">
    <property type="component" value="Unassembled WGS sequence"/>
</dbReference>
<evidence type="ECO:0000256" key="9">
    <source>
        <dbReference type="PIRSR" id="PIRSR600720-2"/>
    </source>
</evidence>
<evidence type="ECO:0000256" key="8">
    <source>
        <dbReference type="PIRSR" id="PIRSR600720-1"/>
    </source>
</evidence>
<feature type="binding site" evidence="9">
    <location>
        <position position="239"/>
    </location>
    <ligand>
        <name>Zn(2+)</name>
        <dbReference type="ChEBI" id="CHEBI:29105"/>
        <note>catalytic</note>
    </ligand>
</feature>
<gene>
    <name evidence="14" type="ORF">DMN91_010870</name>
    <name evidence="13" type="ORF">X777_00321</name>
</gene>
<feature type="disulfide bond" evidence="10">
    <location>
        <begin position="191"/>
        <end position="211"/>
    </location>
</feature>
<keyword evidence="5 10" id="KW-1015">Disulfide bond</keyword>
<keyword evidence="3 12" id="KW-0732">Signal</keyword>
<dbReference type="AlphaFoldDB" id="A0A026WU18"/>
<name>A0A026WU18_OOCBI</name>
<dbReference type="InterPro" id="IPR011042">
    <property type="entry name" value="6-blade_b-propeller_TolB-like"/>
</dbReference>
<feature type="binding site" evidence="9">
    <location>
        <position position="337"/>
    </location>
    <ligand>
        <name>Zn(2+)</name>
        <dbReference type="ChEBI" id="CHEBI:29105"/>
        <note>catalytic</note>
    </ligand>
</feature>
<evidence type="ECO:0000256" key="2">
    <source>
        <dbReference type="ARBA" id="ARBA00022723"/>
    </source>
</evidence>
<feature type="repeat" description="NHL" evidence="11">
    <location>
        <begin position="227"/>
        <end position="265"/>
    </location>
</feature>
<dbReference type="InterPro" id="IPR001258">
    <property type="entry name" value="NHL_repeat"/>
</dbReference>
<evidence type="ECO:0000256" key="12">
    <source>
        <dbReference type="SAM" id="SignalP"/>
    </source>
</evidence>
<keyword evidence="9" id="KW-0106">Calcium</keyword>
<keyword evidence="6" id="KW-0325">Glycoprotein</keyword>
<feature type="binding site" evidence="8">
    <location>
        <position position="254"/>
    </location>
    <ligand>
        <name>a protein</name>
        <dbReference type="ChEBI" id="CHEBI:16541"/>
    </ligand>
    <ligandPart>
        <name>C-terminal Xaa-(2S)-2-hydroxyglycine residue</name>
        <dbReference type="ChEBI" id="CHEBI:142768"/>
    </ligandPart>
</feature>
<dbReference type="GO" id="GO:0016020">
    <property type="term" value="C:membrane"/>
    <property type="evidence" value="ECO:0007669"/>
    <property type="project" value="InterPro"/>
</dbReference>
<proteinExistence type="predicted"/>
<evidence type="ECO:0000256" key="3">
    <source>
        <dbReference type="ARBA" id="ARBA00022729"/>
    </source>
</evidence>
<feature type="disulfide bond" evidence="10">
    <location>
        <begin position="250"/>
        <end position="261"/>
    </location>
</feature>
<evidence type="ECO:0000256" key="7">
    <source>
        <dbReference type="ARBA" id="ARBA00023239"/>
    </source>
</evidence>
<keyword evidence="4" id="KW-0677">Repeat</keyword>
<dbReference type="GO" id="GO:0046872">
    <property type="term" value="F:metal ion binding"/>
    <property type="evidence" value="ECO:0007669"/>
    <property type="project" value="UniProtKB-KW"/>
</dbReference>
<dbReference type="Proteomes" id="UP000279307">
    <property type="component" value="Chromosome 11"/>
</dbReference>
<dbReference type="EC" id="4.3.2.5" evidence="1"/>
<keyword evidence="15" id="KW-1185">Reference proteome</keyword>
<evidence type="ECO:0000256" key="1">
    <source>
        <dbReference type="ARBA" id="ARBA00012343"/>
    </source>
</evidence>
<reference evidence="13 15" key="1">
    <citation type="journal article" date="2014" name="Curr. Biol.">
        <title>The genome of the clonal raider ant Cerapachys biroi.</title>
        <authorList>
            <person name="Oxley P.R."/>
            <person name="Ji L."/>
            <person name="Fetter-Pruneda I."/>
            <person name="McKenzie S.K."/>
            <person name="Li C."/>
            <person name="Hu H."/>
            <person name="Zhang G."/>
            <person name="Kronauer D.J."/>
        </authorList>
    </citation>
    <scope>NUCLEOTIDE SEQUENCE [LARGE SCALE GENOMIC DNA]</scope>
</reference>
<dbReference type="InterPro" id="IPR000720">
    <property type="entry name" value="PHM/PAL"/>
</dbReference>
<evidence type="ECO:0000256" key="5">
    <source>
        <dbReference type="ARBA" id="ARBA00023157"/>
    </source>
</evidence>
<dbReference type="GO" id="GO:0004598">
    <property type="term" value="F:peptidylamidoglycolate lyase activity"/>
    <property type="evidence" value="ECO:0007669"/>
    <property type="project" value="UniProtKB-EC"/>
</dbReference>
<dbReference type="EMBL" id="KK107105">
    <property type="protein sequence ID" value="EZA59478.1"/>
    <property type="molecule type" value="Genomic_DNA"/>
</dbReference>
<dbReference type="PRINTS" id="PR00790">
    <property type="entry name" value="PAMONOXGNASE"/>
</dbReference>
<dbReference type="EMBL" id="QOIP01000011">
    <property type="protein sequence ID" value="RLU16802.1"/>
    <property type="molecule type" value="Genomic_DNA"/>
</dbReference>
<dbReference type="PANTHER" id="PTHR10680:SF37">
    <property type="entry name" value="PEPTIDYL-ALPHA-HYDROXYGLYCINE ALPHA-AMIDATING LYASE 2"/>
    <property type="match status" value="1"/>
</dbReference>
<dbReference type="OrthoDB" id="10018185at2759"/>
<protein>
    <recommendedName>
        <fullName evidence="1">peptidylamidoglycolate lyase</fullName>
        <ecNumber evidence="1">4.3.2.5</ecNumber>
    </recommendedName>
</protein>
<sequence length="369" mass="41323">MANGRDRLPQFLPVLMILLFKGVTSDIERSGFDENSFSRFDELYGASHDQFPDFYNVPLHPVENPFWQSPENLGEISGVAVDPTGKVVIFHRSDRTWNYDTFDENGEYQEKYKGPIHSNTVLTLDPKSGDIIYGWGNQTFYLPHGIHIDNFGNVWLTDIALHQVFKYSPSGVARMVLGQRFEPGSDMEHFCQPTSVAVAPGGEIVVADGYCNNRIVLFDSRGSPKYSIGEHWISLRIPHGLTILPNREVCIADRENSRVVCLDIGLSGSSQNPEPPYSIRHRQFGRIFGITSYRGIIYAVNGITSSKIQIKGFTVDPVKRSVVGTWGPESSLFVRPHAIAVCPNGTALYVSEIGPNKVWKFDLLQIQLT</sequence>
<evidence type="ECO:0000313" key="15">
    <source>
        <dbReference type="Proteomes" id="UP000053097"/>
    </source>
</evidence>
<comment type="cofactor">
    <cofactor evidence="9">
        <name>Zn(2+)</name>
        <dbReference type="ChEBI" id="CHEBI:29105"/>
    </cofactor>
    <text evidence="9">Binds one Zn(2+) ion per subunit.</text>
</comment>
<feature type="binding site" evidence="8">
    <location>
        <position position="92"/>
    </location>
    <ligand>
        <name>a protein</name>
        <dbReference type="ChEBI" id="CHEBI:16541"/>
    </ligand>
    <ligandPart>
        <name>C-terminal Xaa-(2S)-2-hydroxyglycine residue</name>
        <dbReference type="ChEBI" id="CHEBI:142768"/>
    </ligandPart>
</feature>
<dbReference type="CDD" id="cd14958">
    <property type="entry name" value="NHL_PAL_like"/>
    <property type="match status" value="1"/>
</dbReference>
<evidence type="ECO:0000313" key="16">
    <source>
        <dbReference type="Proteomes" id="UP000279307"/>
    </source>
</evidence>
<evidence type="ECO:0000256" key="6">
    <source>
        <dbReference type="ARBA" id="ARBA00023180"/>
    </source>
</evidence>
<dbReference type="Gene3D" id="2.120.10.30">
    <property type="entry name" value="TolB, C-terminal domain"/>
    <property type="match status" value="1"/>
</dbReference>